<comment type="subcellular location">
    <subcellularLocation>
        <location evidence="1">Membrane</location>
        <topology evidence="1">Multi-pass membrane protein</topology>
    </subcellularLocation>
</comment>
<evidence type="ECO:0000256" key="1">
    <source>
        <dbReference type="ARBA" id="ARBA00004141"/>
    </source>
</evidence>
<keyword evidence="3 7" id="KW-0812">Transmembrane</keyword>
<evidence type="ECO:0000313" key="8">
    <source>
        <dbReference type="EMBL" id="CEM33226.1"/>
    </source>
</evidence>
<organism evidence="8">
    <name type="scientific">Chromera velia CCMP2878</name>
    <dbReference type="NCBI Taxonomy" id="1169474"/>
    <lineage>
        <taxon>Eukaryota</taxon>
        <taxon>Sar</taxon>
        <taxon>Alveolata</taxon>
        <taxon>Colpodellida</taxon>
        <taxon>Chromeraceae</taxon>
        <taxon>Chromera</taxon>
    </lineage>
</organism>
<dbReference type="PANTHER" id="PTHR20855:SF52">
    <property type="entry name" value="ADIPONECTIN RECEPTOR PROTEIN"/>
    <property type="match status" value="1"/>
</dbReference>
<dbReference type="GO" id="GO:0046872">
    <property type="term" value="F:metal ion binding"/>
    <property type="evidence" value="ECO:0007669"/>
    <property type="project" value="UniProtKB-KW"/>
</dbReference>
<dbReference type="VEuPathDB" id="CryptoDB:Cvel_5111"/>
<evidence type="ECO:0000256" key="6">
    <source>
        <dbReference type="PIRSR" id="PIRSR604254-1"/>
    </source>
</evidence>
<feature type="transmembrane region" description="Helical" evidence="7">
    <location>
        <begin position="90"/>
        <end position="109"/>
    </location>
</feature>
<feature type="binding site" evidence="6">
    <location>
        <position position="217"/>
    </location>
    <ligand>
        <name>Zn(2+)</name>
        <dbReference type="ChEBI" id="CHEBI:29105"/>
    </ligand>
</feature>
<evidence type="ECO:0000256" key="4">
    <source>
        <dbReference type="ARBA" id="ARBA00022989"/>
    </source>
</evidence>
<evidence type="ECO:0000256" key="2">
    <source>
        <dbReference type="ARBA" id="ARBA00007018"/>
    </source>
</evidence>
<dbReference type="GO" id="GO:0038023">
    <property type="term" value="F:signaling receptor activity"/>
    <property type="evidence" value="ECO:0007669"/>
    <property type="project" value="TreeGrafter"/>
</dbReference>
<protein>
    <submittedName>
        <fullName evidence="8">Uncharacterized protein</fullName>
    </submittedName>
</protein>
<feature type="transmembrane region" description="Helical" evidence="7">
    <location>
        <begin position="56"/>
        <end position="78"/>
    </location>
</feature>
<keyword evidence="4 7" id="KW-1133">Transmembrane helix</keyword>
<dbReference type="GO" id="GO:0016020">
    <property type="term" value="C:membrane"/>
    <property type="evidence" value="ECO:0007669"/>
    <property type="project" value="UniProtKB-SubCell"/>
</dbReference>
<keyword evidence="6" id="KW-0479">Metal-binding</keyword>
<evidence type="ECO:0000256" key="5">
    <source>
        <dbReference type="ARBA" id="ARBA00023136"/>
    </source>
</evidence>
<feature type="transmembrane region" description="Helical" evidence="7">
    <location>
        <begin position="7"/>
        <end position="26"/>
    </location>
</feature>
<feature type="transmembrane region" description="Helical" evidence="7">
    <location>
        <begin position="219"/>
        <end position="241"/>
    </location>
</feature>
<evidence type="ECO:0000256" key="3">
    <source>
        <dbReference type="ARBA" id="ARBA00022692"/>
    </source>
</evidence>
<dbReference type="PANTHER" id="PTHR20855">
    <property type="entry name" value="ADIPOR/PROGESTIN RECEPTOR-RELATED"/>
    <property type="match status" value="1"/>
</dbReference>
<feature type="transmembrane region" description="Helical" evidence="7">
    <location>
        <begin position="179"/>
        <end position="198"/>
    </location>
</feature>
<feature type="binding site" evidence="6">
    <location>
        <position position="74"/>
    </location>
    <ligand>
        <name>Zn(2+)</name>
        <dbReference type="ChEBI" id="CHEBI:29105"/>
    </ligand>
</feature>
<reference evidence="8" key="1">
    <citation type="submission" date="2014-11" db="EMBL/GenBank/DDBJ databases">
        <authorList>
            <person name="Otto D Thomas"/>
            <person name="Naeem Raeece"/>
        </authorList>
    </citation>
    <scope>NUCLEOTIDE SEQUENCE</scope>
</reference>
<keyword evidence="6" id="KW-0862">Zinc</keyword>
<accession>A0A0G4GRN9</accession>
<dbReference type="AlphaFoldDB" id="A0A0G4GRN9"/>
<evidence type="ECO:0000256" key="7">
    <source>
        <dbReference type="SAM" id="Phobius"/>
    </source>
</evidence>
<gene>
    <name evidence="8" type="ORF">Cvel_5111</name>
</gene>
<keyword evidence="5 7" id="KW-0472">Membrane</keyword>
<feature type="transmembrane region" description="Helical" evidence="7">
    <location>
        <begin position="152"/>
        <end position="173"/>
    </location>
</feature>
<sequence length="252" mass="28634">MVHNETGNIWTHLLGLIYYISVLYRWCRSHALFDPLEPKAPHDLMHILVEFDSFTVVTYMASGLLCMFSSSCFHTFVCKGHHAHDCCLRFDLSGVATHIALSFLCGIHFAFRCYPVCQTVYLIASAVMSFFLIASPHLRFMQRPKNPWRLRVFAGAGICGAIPMFHFLVVGTPEFIRRAWFPCAGMAGSYLFGVFIFLNKIPEKWAPGTFDLIGQSHQLWHVCVLAGSYIWLCGLIDWYHFVHSPAGQCEGE</sequence>
<dbReference type="InterPro" id="IPR004254">
    <property type="entry name" value="AdipoR/HlyIII-related"/>
</dbReference>
<proteinExistence type="inferred from homology"/>
<comment type="similarity">
    <text evidence="2">Belongs to the ADIPOR family.</text>
</comment>
<name>A0A0G4GRN9_9ALVE</name>
<feature type="transmembrane region" description="Helical" evidence="7">
    <location>
        <begin position="121"/>
        <end position="140"/>
    </location>
</feature>
<dbReference type="Pfam" id="PF03006">
    <property type="entry name" value="HlyIII"/>
    <property type="match status" value="1"/>
</dbReference>
<feature type="binding site" evidence="6">
    <location>
        <position position="221"/>
    </location>
    <ligand>
        <name>Zn(2+)</name>
        <dbReference type="ChEBI" id="CHEBI:29105"/>
    </ligand>
</feature>
<dbReference type="EMBL" id="CDMZ01001480">
    <property type="protein sequence ID" value="CEM33226.1"/>
    <property type="molecule type" value="Genomic_DNA"/>
</dbReference>